<reference evidence="2 3" key="1">
    <citation type="submission" date="2021-07" db="EMBL/GenBank/DDBJ databases">
        <title>The draft genome sequence of Sphingomicrobium sp. B8.</title>
        <authorList>
            <person name="Mu L."/>
        </authorList>
    </citation>
    <scope>NUCLEOTIDE SEQUENCE [LARGE SCALE GENOMIC DNA]</scope>
    <source>
        <strain evidence="2 3">B8</strain>
    </source>
</reference>
<organism evidence="2 3">
    <name type="scientific">Sphingomicrobium clamense</name>
    <dbReference type="NCBI Taxonomy" id="2851013"/>
    <lineage>
        <taxon>Bacteria</taxon>
        <taxon>Pseudomonadati</taxon>
        <taxon>Pseudomonadota</taxon>
        <taxon>Alphaproteobacteria</taxon>
        <taxon>Sphingomonadales</taxon>
        <taxon>Sphingomonadaceae</taxon>
        <taxon>Sphingomicrobium</taxon>
    </lineage>
</organism>
<accession>A0ABS6V4V4</accession>
<comment type="caution">
    <text evidence="2">The sequence shown here is derived from an EMBL/GenBank/DDBJ whole genome shotgun (WGS) entry which is preliminary data.</text>
</comment>
<dbReference type="RefSeq" id="WP_218632247.1">
    <property type="nucleotide sequence ID" value="NZ_JAHVAH010000001.1"/>
</dbReference>
<feature type="region of interest" description="Disordered" evidence="1">
    <location>
        <begin position="420"/>
        <end position="439"/>
    </location>
</feature>
<protein>
    <recommendedName>
        <fullName evidence="4">Stress response protein</fullName>
    </recommendedName>
</protein>
<sequence length="456" mass="51352">MKRPKCVKRGEKARLFPILSETSKEGRTCSIFLATMMAVRELSARLLGSVGQRIGTTAKVHAYTEIEFECAPREKDLGRPDGLIVVDVGKRRWTALIEAKVGRSEIQAEQLNRYLQQAKQNKIDAVITISNQFSSFPQHHPLAKDIRGTKGVELYHWSWMKILTEAELLYRNDEIIDNDQALILNEFRRFISHESSGVQGFDRMPASWTELVKSVQSGASLSRKGPVEEVAEAWQQECRDLCLILSRQLQCEVSQRLSRAASSDPAKRFEEDIANLINHQRLAVSLVIPGAASDLDVVADLKTRNIFISMGLTAPGDKKGNQARLRWLLRQLPSDVDDDVHIRCRWPATSPDTQESAPTWRNDVALIDVGKGKMKCHSFEVVKIVDLGARFGTQKPFIDLLESEVPEFYEEIGQNLRTWTPPAPRITEGRDRAENVSPSAISEDAEGDELILRNEV</sequence>
<proteinExistence type="predicted"/>
<evidence type="ECO:0008006" key="4">
    <source>
        <dbReference type="Google" id="ProtNLM"/>
    </source>
</evidence>
<evidence type="ECO:0000313" key="2">
    <source>
        <dbReference type="EMBL" id="MBW0144232.1"/>
    </source>
</evidence>
<gene>
    <name evidence="2" type="ORF">KTQ36_02850</name>
</gene>
<dbReference type="EMBL" id="JAHVAH010000001">
    <property type="protein sequence ID" value="MBW0144232.1"/>
    <property type="molecule type" value="Genomic_DNA"/>
</dbReference>
<name>A0ABS6V4V4_9SPHN</name>
<evidence type="ECO:0000256" key="1">
    <source>
        <dbReference type="SAM" id="MobiDB-lite"/>
    </source>
</evidence>
<keyword evidence="3" id="KW-1185">Reference proteome</keyword>
<dbReference type="Proteomes" id="UP000698028">
    <property type="component" value="Unassembled WGS sequence"/>
</dbReference>
<evidence type="ECO:0000313" key="3">
    <source>
        <dbReference type="Proteomes" id="UP000698028"/>
    </source>
</evidence>